<evidence type="ECO:0000313" key="1">
    <source>
        <dbReference type="EMBL" id="CEK53921.1"/>
    </source>
</evidence>
<gene>
    <name evidence="1" type="primary">ORF21555</name>
</gene>
<name>A0A0B6YDR8_9EUPU</name>
<reference evidence="1" key="1">
    <citation type="submission" date="2014-12" db="EMBL/GenBank/DDBJ databases">
        <title>Insight into the proteome of Arion vulgaris.</title>
        <authorList>
            <person name="Aradska J."/>
            <person name="Bulat T."/>
            <person name="Smidak R."/>
            <person name="Sarate P."/>
            <person name="Gangsoo J."/>
            <person name="Sialana F."/>
            <person name="Bilban M."/>
            <person name="Lubec G."/>
        </authorList>
    </citation>
    <scope>NUCLEOTIDE SEQUENCE</scope>
    <source>
        <tissue evidence="1">Skin</tissue>
    </source>
</reference>
<dbReference type="EMBL" id="HACG01007056">
    <property type="protein sequence ID" value="CEK53921.1"/>
    <property type="molecule type" value="Transcribed_RNA"/>
</dbReference>
<organism evidence="1">
    <name type="scientific">Arion vulgaris</name>
    <dbReference type="NCBI Taxonomy" id="1028688"/>
    <lineage>
        <taxon>Eukaryota</taxon>
        <taxon>Metazoa</taxon>
        <taxon>Spiralia</taxon>
        <taxon>Lophotrochozoa</taxon>
        <taxon>Mollusca</taxon>
        <taxon>Gastropoda</taxon>
        <taxon>Heterobranchia</taxon>
        <taxon>Euthyneura</taxon>
        <taxon>Panpulmonata</taxon>
        <taxon>Eupulmonata</taxon>
        <taxon>Stylommatophora</taxon>
        <taxon>Helicina</taxon>
        <taxon>Arionoidea</taxon>
        <taxon>Arionidae</taxon>
        <taxon>Arion</taxon>
    </lineage>
</organism>
<dbReference type="AlphaFoldDB" id="A0A0B6YDR8"/>
<protein>
    <submittedName>
        <fullName evidence="1">Uncharacterized protein</fullName>
    </submittedName>
</protein>
<proteinExistence type="predicted"/>
<accession>A0A0B6YDR8</accession>
<sequence length="57" mass="6298">MCCYNVDQSCTFLSSSTHVLKLKYNTSCKMSAYNESSSHAVVTATKLVLMTSVKVEK</sequence>